<dbReference type="AlphaFoldDB" id="A0A0V1KEY1"/>
<evidence type="ECO:0000313" key="2">
    <source>
        <dbReference type="Proteomes" id="UP000054826"/>
    </source>
</evidence>
<dbReference type="EMBL" id="JYDV01000002">
    <property type="protein sequence ID" value="KRZ45792.1"/>
    <property type="molecule type" value="Genomic_DNA"/>
</dbReference>
<gene>
    <name evidence="1" type="ORF">T4C_12104</name>
</gene>
<dbReference type="Proteomes" id="UP000054826">
    <property type="component" value="Unassembled WGS sequence"/>
</dbReference>
<reference evidence="1 2" key="1">
    <citation type="submission" date="2015-01" db="EMBL/GenBank/DDBJ databases">
        <title>Evolution of Trichinella species and genotypes.</title>
        <authorList>
            <person name="Korhonen P.K."/>
            <person name="Edoardo P."/>
            <person name="Giuseppe L.R."/>
            <person name="Gasser R.B."/>
        </authorList>
    </citation>
    <scope>NUCLEOTIDE SEQUENCE [LARGE SCALE GENOMIC DNA]</scope>
    <source>
        <strain evidence="1">ISS176</strain>
    </source>
</reference>
<protein>
    <submittedName>
        <fullName evidence="1">Uncharacterized protein</fullName>
    </submittedName>
</protein>
<sequence length="60" mass="7163">MRHLSNLDAPCSENLDALIQDCATCDRKERVRPWKWYAKLNEFLLNKTFLVVHVIPCFWN</sequence>
<organism evidence="1 2">
    <name type="scientific">Trichinella pseudospiralis</name>
    <name type="common">Parasitic roundworm</name>
    <dbReference type="NCBI Taxonomy" id="6337"/>
    <lineage>
        <taxon>Eukaryota</taxon>
        <taxon>Metazoa</taxon>
        <taxon>Ecdysozoa</taxon>
        <taxon>Nematoda</taxon>
        <taxon>Enoplea</taxon>
        <taxon>Dorylaimia</taxon>
        <taxon>Trichinellida</taxon>
        <taxon>Trichinellidae</taxon>
        <taxon>Trichinella</taxon>
    </lineage>
</organism>
<name>A0A0V1KEY1_TRIPS</name>
<evidence type="ECO:0000313" key="1">
    <source>
        <dbReference type="EMBL" id="KRZ45792.1"/>
    </source>
</evidence>
<proteinExistence type="predicted"/>
<accession>A0A0V1KEY1</accession>
<comment type="caution">
    <text evidence="1">The sequence shown here is derived from an EMBL/GenBank/DDBJ whole genome shotgun (WGS) entry which is preliminary data.</text>
</comment>